<proteinExistence type="predicted"/>
<organism evidence="1">
    <name type="scientific">Tanacetum cinerariifolium</name>
    <name type="common">Dalmatian daisy</name>
    <name type="synonym">Chrysanthemum cinerariifolium</name>
    <dbReference type="NCBI Taxonomy" id="118510"/>
    <lineage>
        <taxon>Eukaryota</taxon>
        <taxon>Viridiplantae</taxon>
        <taxon>Streptophyta</taxon>
        <taxon>Embryophyta</taxon>
        <taxon>Tracheophyta</taxon>
        <taxon>Spermatophyta</taxon>
        <taxon>Magnoliopsida</taxon>
        <taxon>eudicotyledons</taxon>
        <taxon>Gunneridae</taxon>
        <taxon>Pentapetalae</taxon>
        <taxon>asterids</taxon>
        <taxon>campanulids</taxon>
        <taxon>Asterales</taxon>
        <taxon>Asteraceae</taxon>
        <taxon>Asteroideae</taxon>
        <taxon>Anthemideae</taxon>
        <taxon>Anthemidinae</taxon>
        <taxon>Tanacetum</taxon>
    </lineage>
</organism>
<gene>
    <name evidence="1" type="ORF">Tci_059478</name>
</gene>
<evidence type="ECO:0000313" key="1">
    <source>
        <dbReference type="EMBL" id="GEU87500.1"/>
    </source>
</evidence>
<name>A0A6L2NN15_TANCI</name>
<accession>A0A6L2NN15</accession>
<sequence>MRSLLLRPQQGNPHQALKYKGMFDIGCSRHMIGNKALLTDYQDIDGGFVAFGGSTKGGKITGIGKIRTILVGDEVVHKEFGDRIERAATTASSLEAEQDSEQLGVFSAAKVLADTAEQGRRDENIHTYTRQKRRVNTVNTLVSYDDVSTASEMVSTIGLKARDKGKAVMQESELTKKIKKRIQVQMSIDEELAQKLHVEELARFNVEQEAINIARKEKVVAEGDQAHDIDWSDPAVIRYHAFQNRPRNVAEKFRDQKEQFKKLRDNLLKKKRERKVMIVASQQERKHLLGKEHVDMIVKKVADRSSKNYKILSEMLDDFDRQDVMDLHRLVEERYTTTSPEGYDLMLWGDLNTLFEPDEKNELWKNQHEYNLISYRLCDSSGIHVLLMDNGIAIHMLIEKKYPLGQEMISKILSKRLEVNQESEMAFELLRFIRSQVHNSEKFGSILSNAD</sequence>
<dbReference type="EMBL" id="BKCJ010009552">
    <property type="protein sequence ID" value="GEU87500.1"/>
    <property type="molecule type" value="Genomic_DNA"/>
</dbReference>
<comment type="caution">
    <text evidence="1">The sequence shown here is derived from an EMBL/GenBank/DDBJ whole genome shotgun (WGS) entry which is preliminary data.</text>
</comment>
<reference evidence="1" key="1">
    <citation type="journal article" date="2019" name="Sci. Rep.">
        <title>Draft genome of Tanacetum cinerariifolium, the natural source of mosquito coil.</title>
        <authorList>
            <person name="Yamashiro T."/>
            <person name="Shiraishi A."/>
            <person name="Satake H."/>
            <person name="Nakayama K."/>
        </authorList>
    </citation>
    <scope>NUCLEOTIDE SEQUENCE</scope>
</reference>
<protein>
    <submittedName>
        <fullName evidence="1">Uncharacterized protein</fullName>
    </submittedName>
</protein>
<dbReference type="AlphaFoldDB" id="A0A6L2NN15"/>